<evidence type="ECO:0000256" key="2">
    <source>
        <dbReference type="ARBA" id="ARBA00022603"/>
    </source>
</evidence>
<sequence length="166" mass="17681">GVAAGMADSKLPDNQAGHEKGTTVTLAAQAGANIVFESAGMLASLLSCSLEALVIDNDMLGSIARTIRGIEVDDESVAIEVIKDVINGPGHFLGHAQTLDVMQTEYVYPLVGDRLSPDDWKDAGSLDVRQRANKVVKEILEGPLPTHIPPDSDSLIREMFPIHLPS</sequence>
<feature type="non-terminal residue" evidence="4">
    <location>
        <position position="1"/>
    </location>
</feature>
<dbReference type="AlphaFoldDB" id="A0A382K623"/>
<evidence type="ECO:0000256" key="3">
    <source>
        <dbReference type="ARBA" id="ARBA00022679"/>
    </source>
</evidence>
<accession>A0A382K623</accession>
<evidence type="ECO:0000313" key="4">
    <source>
        <dbReference type="EMBL" id="SVC18517.1"/>
    </source>
</evidence>
<evidence type="ECO:0008006" key="5">
    <source>
        <dbReference type="Google" id="ProtNLM"/>
    </source>
</evidence>
<dbReference type="GO" id="GO:0015948">
    <property type="term" value="P:methanogenesis"/>
    <property type="evidence" value="ECO:0007669"/>
    <property type="project" value="InterPro"/>
</dbReference>
<keyword evidence="2" id="KW-0489">Methyltransferase</keyword>
<dbReference type="Gene3D" id="3.20.20.480">
    <property type="entry name" value="Trimethylamine methyltransferase-like"/>
    <property type="match status" value="1"/>
</dbReference>
<evidence type="ECO:0000256" key="1">
    <source>
        <dbReference type="ARBA" id="ARBA00007137"/>
    </source>
</evidence>
<dbReference type="InterPro" id="IPR038601">
    <property type="entry name" value="MttB-like_sf"/>
</dbReference>
<gene>
    <name evidence="4" type="ORF">METZ01_LOCUS271371</name>
</gene>
<dbReference type="GO" id="GO:0008168">
    <property type="term" value="F:methyltransferase activity"/>
    <property type="evidence" value="ECO:0007669"/>
    <property type="project" value="UniProtKB-KW"/>
</dbReference>
<organism evidence="4">
    <name type="scientific">marine metagenome</name>
    <dbReference type="NCBI Taxonomy" id="408172"/>
    <lineage>
        <taxon>unclassified sequences</taxon>
        <taxon>metagenomes</taxon>
        <taxon>ecological metagenomes</taxon>
    </lineage>
</organism>
<feature type="non-terminal residue" evidence="4">
    <location>
        <position position="166"/>
    </location>
</feature>
<dbReference type="InterPro" id="IPR010426">
    <property type="entry name" value="MTTB_MeTrfase"/>
</dbReference>
<name>A0A382K623_9ZZZZ</name>
<comment type="similarity">
    <text evidence="1">Belongs to the trimethylamine methyltransferase family.</text>
</comment>
<reference evidence="4" key="1">
    <citation type="submission" date="2018-05" db="EMBL/GenBank/DDBJ databases">
        <authorList>
            <person name="Lanie J.A."/>
            <person name="Ng W.-L."/>
            <person name="Kazmierczak K.M."/>
            <person name="Andrzejewski T.M."/>
            <person name="Davidsen T.M."/>
            <person name="Wayne K.J."/>
            <person name="Tettelin H."/>
            <person name="Glass J.I."/>
            <person name="Rusch D."/>
            <person name="Podicherti R."/>
            <person name="Tsui H.-C.T."/>
            <person name="Winkler M.E."/>
        </authorList>
    </citation>
    <scope>NUCLEOTIDE SEQUENCE</scope>
</reference>
<dbReference type="Pfam" id="PF06253">
    <property type="entry name" value="MTTB"/>
    <property type="match status" value="1"/>
</dbReference>
<dbReference type="GO" id="GO:0032259">
    <property type="term" value="P:methylation"/>
    <property type="evidence" value="ECO:0007669"/>
    <property type="project" value="UniProtKB-KW"/>
</dbReference>
<proteinExistence type="inferred from homology"/>
<dbReference type="EMBL" id="UINC01077931">
    <property type="protein sequence ID" value="SVC18517.1"/>
    <property type="molecule type" value="Genomic_DNA"/>
</dbReference>
<keyword evidence="3" id="KW-0808">Transferase</keyword>
<protein>
    <recommendedName>
        <fullName evidence="5">Trimethylamine methyltransferase</fullName>
    </recommendedName>
</protein>